<evidence type="ECO:0000313" key="2">
    <source>
        <dbReference type="Proteomes" id="UP001623348"/>
    </source>
</evidence>
<protein>
    <submittedName>
        <fullName evidence="1">Uncharacterized protein</fullName>
    </submittedName>
</protein>
<keyword evidence="2" id="KW-1185">Reference proteome</keyword>
<dbReference type="Proteomes" id="UP001623348">
    <property type="component" value="Unassembled WGS sequence"/>
</dbReference>
<proteinExistence type="predicted"/>
<dbReference type="EMBL" id="BAAFJT010000308">
    <property type="protein sequence ID" value="GAB0209463.1"/>
    <property type="molecule type" value="Genomic_DNA"/>
</dbReference>
<sequence length="91" mass="10529">MGDVVVGVCYSLPDQEEVVDEAFFRQLEETSLLQVLVHLNHPDIYWRDHIAGHKQSMRLLECIDDNFLTQVIKEPMSGGTLLNLIFTRLRM</sequence>
<accession>A0ABC9YHD0</accession>
<organism evidence="1 2">
    <name type="scientific">Grus japonensis</name>
    <name type="common">Japanese crane</name>
    <name type="synonym">Red-crowned crane</name>
    <dbReference type="NCBI Taxonomy" id="30415"/>
    <lineage>
        <taxon>Eukaryota</taxon>
        <taxon>Metazoa</taxon>
        <taxon>Chordata</taxon>
        <taxon>Craniata</taxon>
        <taxon>Vertebrata</taxon>
        <taxon>Euteleostomi</taxon>
        <taxon>Archelosauria</taxon>
        <taxon>Archosauria</taxon>
        <taxon>Dinosauria</taxon>
        <taxon>Saurischia</taxon>
        <taxon>Theropoda</taxon>
        <taxon>Coelurosauria</taxon>
        <taxon>Aves</taxon>
        <taxon>Neognathae</taxon>
        <taxon>Neoaves</taxon>
        <taxon>Gruiformes</taxon>
        <taxon>Gruidae</taxon>
        <taxon>Grus</taxon>
    </lineage>
</organism>
<gene>
    <name evidence="1" type="ORF">GRJ2_003412000</name>
</gene>
<name>A0ABC9YHD0_GRUJA</name>
<comment type="caution">
    <text evidence="1">The sequence shown here is derived from an EMBL/GenBank/DDBJ whole genome shotgun (WGS) entry which is preliminary data.</text>
</comment>
<evidence type="ECO:0000313" key="1">
    <source>
        <dbReference type="EMBL" id="GAB0209463.1"/>
    </source>
</evidence>
<dbReference type="AlphaFoldDB" id="A0ABC9YHD0"/>
<reference evidence="1 2" key="1">
    <citation type="submission" date="2024-06" db="EMBL/GenBank/DDBJ databases">
        <title>The draft genome of Grus japonensis, version 3.</title>
        <authorList>
            <person name="Nabeshima K."/>
            <person name="Suzuki S."/>
            <person name="Onuma M."/>
        </authorList>
    </citation>
    <scope>NUCLEOTIDE SEQUENCE [LARGE SCALE GENOMIC DNA]</scope>
    <source>
        <strain evidence="1 2">451A</strain>
    </source>
</reference>